<dbReference type="Proteomes" id="UP000221024">
    <property type="component" value="Unassembled WGS sequence"/>
</dbReference>
<evidence type="ECO:0008006" key="3">
    <source>
        <dbReference type="Google" id="ProtNLM"/>
    </source>
</evidence>
<protein>
    <recommendedName>
        <fullName evidence="3">Carboxypeptidase-like regulatory domain-containing protein</fullName>
    </recommendedName>
</protein>
<dbReference type="EMBL" id="PDEP01000002">
    <property type="protein sequence ID" value="PEN08847.1"/>
    <property type="molecule type" value="Genomic_DNA"/>
</dbReference>
<gene>
    <name evidence="1" type="ORF">CRI93_03610</name>
</gene>
<keyword evidence="2" id="KW-1185">Reference proteome</keyword>
<name>A0A2H3NVX2_9BACT</name>
<evidence type="ECO:0000313" key="1">
    <source>
        <dbReference type="EMBL" id="PEN08847.1"/>
    </source>
</evidence>
<proteinExistence type="predicted"/>
<dbReference type="OrthoDB" id="1489599at2"/>
<sequence length="480" mass="53337">MIALPIKIFPGANGPPFAYASPAGDVRAGRRSQSPATAIFPPSLSVEPLPDMPHRVYLRLLLFALVLLPLATRGQAQPLQIEGRVVDASTGASLPSTNISIGGTSRGTAANENGEFVLAVDSLPVRLTVSHIGYERVTQEVTEAAANAVEVQMEPTTIALGEAVATGRTAASYVQNALERVEHLSEARTRYIKGVKGFYRQKTGFYQETQEGQVTRADSDTVYTEYMEVFYNTFTSPSGIQGVSIDQARYAQSEGPNYRLKWEDFSVMTREWLQVPPSLPLEETYMVQPFHPDVETLFSFEIVGRLTQEGRDIVKIAYEPRSDLDTPAFAGMLFIDADTYDLYRYEGVVQSSGSFFWNVGGDMENTTLRVAAVFRRLDDLSATVLDQVRFDLSYEHAVAEYRRRYNTSSTFFVYDHNPTDTFGTSDIENDYAAIDEAEYDPAFWRNNPVLARTPTDESVIQSFEQTGAFGRLVEEPGNSE</sequence>
<dbReference type="AlphaFoldDB" id="A0A2H3NVX2"/>
<dbReference type="Gene3D" id="2.60.40.1120">
    <property type="entry name" value="Carboxypeptidase-like, regulatory domain"/>
    <property type="match status" value="1"/>
</dbReference>
<comment type="caution">
    <text evidence="1">The sequence shown here is derived from an EMBL/GenBank/DDBJ whole genome shotgun (WGS) entry which is preliminary data.</text>
</comment>
<organism evidence="1 2">
    <name type="scientific">Longimonas halophila</name>
    <dbReference type="NCBI Taxonomy" id="1469170"/>
    <lineage>
        <taxon>Bacteria</taxon>
        <taxon>Pseudomonadati</taxon>
        <taxon>Rhodothermota</taxon>
        <taxon>Rhodothermia</taxon>
        <taxon>Rhodothermales</taxon>
        <taxon>Salisaetaceae</taxon>
        <taxon>Longimonas</taxon>
    </lineage>
</organism>
<dbReference type="Pfam" id="PF13715">
    <property type="entry name" value="CarbopepD_reg_2"/>
    <property type="match status" value="1"/>
</dbReference>
<evidence type="ECO:0000313" key="2">
    <source>
        <dbReference type="Proteomes" id="UP000221024"/>
    </source>
</evidence>
<accession>A0A2H3NVX2</accession>
<dbReference type="InterPro" id="IPR008969">
    <property type="entry name" value="CarboxyPept-like_regulatory"/>
</dbReference>
<dbReference type="SUPFAM" id="SSF49464">
    <property type="entry name" value="Carboxypeptidase regulatory domain-like"/>
    <property type="match status" value="1"/>
</dbReference>
<reference evidence="1 2" key="1">
    <citation type="submission" date="2017-10" db="EMBL/GenBank/DDBJ databases">
        <title>Draft genome of Longimonas halophila.</title>
        <authorList>
            <person name="Goh K.M."/>
            <person name="Shamsir M.S."/>
            <person name="Lim S.W."/>
        </authorList>
    </citation>
    <scope>NUCLEOTIDE SEQUENCE [LARGE SCALE GENOMIC DNA]</scope>
    <source>
        <strain evidence="1 2">KCTC 42399</strain>
    </source>
</reference>